<feature type="region of interest" description="Disordered" evidence="1">
    <location>
        <begin position="29"/>
        <end position="85"/>
    </location>
</feature>
<reference evidence="2" key="1">
    <citation type="journal article" date="2022" name="bioRxiv">
        <title>Sequencing and chromosome-scale assembly of the giantPleurodeles waltlgenome.</title>
        <authorList>
            <person name="Brown T."/>
            <person name="Elewa A."/>
            <person name="Iarovenko S."/>
            <person name="Subramanian E."/>
            <person name="Araus A.J."/>
            <person name="Petzold A."/>
            <person name="Susuki M."/>
            <person name="Suzuki K.-i.T."/>
            <person name="Hayashi T."/>
            <person name="Toyoda A."/>
            <person name="Oliveira C."/>
            <person name="Osipova E."/>
            <person name="Leigh N.D."/>
            <person name="Simon A."/>
            <person name="Yun M.H."/>
        </authorList>
    </citation>
    <scope>NUCLEOTIDE SEQUENCE</scope>
    <source>
        <strain evidence="2">20211129_DDA</strain>
        <tissue evidence="2">Liver</tissue>
    </source>
</reference>
<sequence>MASICVRVGKRKGSDPELAQLLKLVLAKLGDGDSDGGDAPSEGEDSGEGPSRQRRTYLAPRAAFPPVKRRNKKQATVVQQPPSPSLVGTVTELAPVLATASTMANNTALCSVEVVAAPTPTLGVESMLADLRRSLVNLSALPVGSTVQLHPQSQVQAPTAGPATEQVQVAPALPGTSQDSTAQALLAVSQILTNINATSAPPPLTTTWANDSLQNSALELKRQVEALAAARNVPPLQVTTASPCVTPAPGSLAQATPLEKDQGKVTEQGNIPAKNVTSAEGTGLDTPLSRPGKLAAHVASDIKEKIWKGEFVDIFSLIRAKRRR</sequence>
<protein>
    <submittedName>
        <fullName evidence="2">Uncharacterized protein</fullName>
    </submittedName>
</protein>
<dbReference type="AlphaFoldDB" id="A0AAV7T7K4"/>
<keyword evidence="3" id="KW-1185">Reference proteome</keyword>
<name>A0AAV7T7K4_PLEWA</name>
<evidence type="ECO:0000313" key="3">
    <source>
        <dbReference type="Proteomes" id="UP001066276"/>
    </source>
</evidence>
<accession>A0AAV7T7K4</accession>
<organism evidence="2 3">
    <name type="scientific">Pleurodeles waltl</name>
    <name type="common">Iberian ribbed newt</name>
    <dbReference type="NCBI Taxonomy" id="8319"/>
    <lineage>
        <taxon>Eukaryota</taxon>
        <taxon>Metazoa</taxon>
        <taxon>Chordata</taxon>
        <taxon>Craniata</taxon>
        <taxon>Vertebrata</taxon>
        <taxon>Euteleostomi</taxon>
        <taxon>Amphibia</taxon>
        <taxon>Batrachia</taxon>
        <taxon>Caudata</taxon>
        <taxon>Salamandroidea</taxon>
        <taxon>Salamandridae</taxon>
        <taxon>Pleurodelinae</taxon>
        <taxon>Pleurodeles</taxon>
    </lineage>
</organism>
<dbReference type="Proteomes" id="UP001066276">
    <property type="component" value="Chromosome 4_1"/>
</dbReference>
<evidence type="ECO:0000256" key="1">
    <source>
        <dbReference type="SAM" id="MobiDB-lite"/>
    </source>
</evidence>
<dbReference type="EMBL" id="JANPWB010000007">
    <property type="protein sequence ID" value="KAJ1172660.1"/>
    <property type="molecule type" value="Genomic_DNA"/>
</dbReference>
<evidence type="ECO:0000313" key="2">
    <source>
        <dbReference type="EMBL" id="KAJ1172660.1"/>
    </source>
</evidence>
<feature type="compositionally biased region" description="Acidic residues" evidence="1">
    <location>
        <begin position="32"/>
        <end position="47"/>
    </location>
</feature>
<comment type="caution">
    <text evidence="2">The sequence shown here is derived from an EMBL/GenBank/DDBJ whole genome shotgun (WGS) entry which is preliminary data.</text>
</comment>
<proteinExistence type="predicted"/>
<gene>
    <name evidence="2" type="ORF">NDU88_004504</name>
</gene>